<keyword evidence="3" id="KW-1185">Reference proteome</keyword>
<accession>A0A016WPH5</accession>
<evidence type="ECO:0000313" key="3">
    <source>
        <dbReference type="Proteomes" id="UP000024635"/>
    </source>
</evidence>
<gene>
    <name evidence="2" type="primary">Acey_s0580.g263</name>
    <name evidence="2" type="ORF">Y032_0580g263</name>
</gene>
<sequence length="102" mass="11426">MIGRLGEYITFGFDFPGSDKGDDAETLAGIKNCENLRPLLKLFKTTVSVSTQQCPQEEDLFQTTRKLHDTINAFVGTTIPTKKSENNEEKPTERSKTTLKTL</sequence>
<feature type="region of interest" description="Disordered" evidence="1">
    <location>
        <begin position="78"/>
        <end position="102"/>
    </location>
</feature>
<dbReference type="EMBL" id="JARK01000180">
    <property type="protein sequence ID" value="EYC41172.1"/>
    <property type="molecule type" value="Genomic_DNA"/>
</dbReference>
<evidence type="ECO:0000256" key="1">
    <source>
        <dbReference type="SAM" id="MobiDB-lite"/>
    </source>
</evidence>
<comment type="caution">
    <text evidence="2">The sequence shown here is derived from an EMBL/GenBank/DDBJ whole genome shotgun (WGS) entry which is preliminary data.</text>
</comment>
<organism evidence="2 3">
    <name type="scientific">Ancylostoma ceylanicum</name>
    <dbReference type="NCBI Taxonomy" id="53326"/>
    <lineage>
        <taxon>Eukaryota</taxon>
        <taxon>Metazoa</taxon>
        <taxon>Ecdysozoa</taxon>
        <taxon>Nematoda</taxon>
        <taxon>Chromadorea</taxon>
        <taxon>Rhabditida</taxon>
        <taxon>Rhabditina</taxon>
        <taxon>Rhabditomorpha</taxon>
        <taxon>Strongyloidea</taxon>
        <taxon>Ancylostomatidae</taxon>
        <taxon>Ancylostomatinae</taxon>
        <taxon>Ancylostoma</taxon>
    </lineage>
</organism>
<feature type="compositionally biased region" description="Basic and acidic residues" evidence="1">
    <location>
        <begin position="82"/>
        <end position="96"/>
    </location>
</feature>
<protein>
    <submittedName>
        <fullName evidence="2">Uncharacterized protein</fullName>
    </submittedName>
</protein>
<name>A0A016WPH5_9BILA</name>
<proteinExistence type="predicted"/>
<evidence type="ECO:0000313" key="2">
    <source>
        <dbReference type="EMBL" id="EYC41172.1"/>
    </source>
</evidence>
<dbReference type="Proteomes" id="UP000024635">
    <property type="component" value="Unassembled WGS sequence"/>
</dbReference>
<reference evidence="3" key="1">
    <citation type="journal article" date="2015" name="Nat. Genet.">
        <title>The genome and transcriptome of the zoonotic hookworm Ancylostoma ceylanicum identify infection-specific gene families.</title>
        <authorList>
            <person name="Schwarz E.M."/>
            <person name="Hu Y."/>
            <person name="Antoshechkin I."/>
            <person name="Miller M.M."/>
            <person name="Sternberg P.W."/>
            <person name="Aroian R.V."/>
        </authorList>
    </citation>
    <scope>NUCLEOTIDE SEQUENCE</scope>
    <source>
        <strain evidence="3">HY135</strain>
    </source>
</reference>
<dbReference type="AlphaFoldDB" id="A0A016WPH5"/>